<evidence type="ECO:0000313" key="6">
    <source>
        <dbReference type="Proteomes" id="UP000715095"/>
    </source>
</evidence>
<keyword evidence="1" id="KW-0805">Transcription regulation</keyword>
<dbReference type="RefSeq" id="WP_205102810.1">
    <property type="nucleotide sequence ID" value="NZ_JACJJC010000009.1"/>
</dbReference>
<dbReference type="InterPro" id="IPR018060">
    <property type="entry name" value="HTH_AraC"/>
</dbReference>
<dbReference type="PANTHER" id="PTHR47893">
    <property type="entry name" value="REGULATORY PROTEIN PCHR"/>
    <property type="match status" value="1"/>
</dbReference>
<dbReference type="PROSITE" id="PS01124">
    <property type="entry name" value="HTH_ARAC_FAMILY_2"/>
    <property type="match status" value="1"/>
</dbReference>
<organism evidence="5 6">
    <name type="scientific">Sutterella massiliensis</name>
    <dbReference type="NCBI Taxonomy" id="1816689"/>
    <lineage>
        <taxon>Bacteria</taxon>
        <taxon>Pseudomonadati</taxon>
        <taxon>Pseudomonadota</taxon>
        <taxon>Betaproteobacteria</taxon>
        <taxon>Burkholderiales</taxon>
        <taxon>Sutterellaceae</taxon>
        <taxon>Sutterella</taxon>
    </lineage>
</organism>
<comment type="caution">
    <text evidence="5">The sequence shown here is derived from an EMBL/GenBank/DDBJ whole genome shotgun (WGS) entry which is preliminary data.</text>
</comment>
<keyword evidence="2" id="KW-0238">DNA-binding</keyword>
<protein>
    <submittedName>
        <fullName evidence="5">Helix-turn-helix transcriptional regulator</fullName>
    </submittedName>
</protein>
<dbReference type="InterPro" id="IPR053142">
    <property type="entry name" value="PchR_regulatory_protein"/>
</dbReference>
<evidence type="ECO:0000256" key="2">
    <source>
        <dbReference type="ARBA" id="ARBA00023125"/>
    </source>
</evidence>
<dbReference type="Proteomes" id="UP000715095">
    <property type="component" value="Unassembled WGS sequence"/>
</dbReference>
<keyword evidence="6" id="KW-1185">Reference proteome</keyword>
<dbReference type="PRINTS" id="PR00032">
    <property type="entry name" value="HTHARAC"/>
</dbReference>
<dbReference type="Pfam" id="PF12833">
    <property type="entry name" value="HTH_18"/>
    <property type="match status" value="1"/>
</dbReference>
<dbReference type="SMART" id="SM00342">
    <property type="entry name" value="HTH_ARAC"/>
    <property type="match status" value="1"/>
</dbReference>
<reference evidence="5 6" key="1">
    <citation type="journal article" date="2021" name="Sci. Rep.">
        <title>The distribution of antibiotic resistance genes in chicken gut microbiota commensals.</title>
        <authorList>
            <person name="Juricova H."/>
            <person name="Matiasovicova J."/>
            <person name="Kubasova T."/>
            <person name="Cejkova D."/>
            <person name="Rychlik I."/>
        </authorList>
    </citation>
    <scope>NUCLEOTIDE SEQUENCE [LARGE SCALE GENOMIC DNA]</scope>
    <source>
        <strain evidence="5 6">An829</strain>
    </source>
</reference>
<dbReference type="SUPFAM" id="SSF46689">
    <property type="entry name" value="Homeodomain-like"/>
    <property type="match status" value="1"/>
</dbReference>
<dbReference type="InterPro" id="IPR020449">
    <property type="entry name" value="Tscrpt_reg_AraC-type_HTH"/>
</dbReference>
<evidence type="ECO:0000259" key="4">
    <source>
        <dbReference type="PROSITE" id="PS01124"/>
    </source>
</evidence>
<dbReference type="EMBL" id="JACJJC010000009">
    <property type="protein sequence ID" value="MBM6704243.1"/>
    <property type="molecule type" value="Genomic_DNA"/>
</dbReference>
<gene>
    <name evidence="5" type="ORF">H6A60_07070</name>
</gene>
<sequence length="83" mass="9321">MAEHTGISSRLLAELFREVGTTVHAKFLDMRLERASVELRLSNDEARSAAEIGLRNGFKNASHFGRLFKAKYGLTPNECRNRG</sequence>
<name>A0ABS2DU63_9BURK</name>
<proteinExistence type="predicted"/>
<dbReference type="PANTHER" id="PTHR47893:SF1">
    <property type="entry name" value="REGULATORY PROTEIN PCHR"/>
    <property type="match status" value="1"/>
</dbReference>
<evidence type="ECO:0000256" key="1">
    <source>
        <dbReference type="ARBA" id="ARBA00023015"/>
    </source>
</evidence>
<evidence type="ECO:0000256" key="3">
    <source>
        <dbReference type="ARBA" id="ARBA00023163"/>
    </source>
</evidence>
<feature type="domain" description="HTH araC/xylS-type" evidence="4">
    <location>
        <begin position="1"/>
        <end position="82"/>
    </location>
</feature>
<evidence type="ECO:0000313" key="5">
    <source>
        <dbReference type="EMBL" id="MBM6704243.1"/>
    </source>
</evidence>
<keyword evidence="3" id="KW-0804">Transcription</keyword>
<accession>A0ABS2DU63</accession>
<dbReference type="InterPro" id="IPR009057">
    <property type="entry name" value="Homeodomain-like_sf"/>
</dbReference>
<dbReference type="Gene3D" id="1.10.10.60">
    <property type="entry name" value="Homeodomain-like"/>
    <property type="match status" value="1"/>
</dbReference>